<dbReference type="Gene3D" id="3.40.50.300">
    <property type="entry name" value="P-loop containing nucleotide triphosphate hydrolases"/>
    <property type="match status" value="1"/>
</dbReference>
<dbReference type="InterPro" id="IPR027417">
    <property type="entry name" value="P-loop_NTPase"/>
</dbReference>
<keyword evidence="2" id="KW-1185">Reference proteome</keyword>
<proteinExistence type="predicted"/>
<comment type="caution">
    <text evidence="1">The sequence shown here is derived from an EMBL/GenBank/DDBJ whole genome shotgun (WGS) entry which is preliminary data.</text>
</comment>
<dbReference type="AlphaFoldDB" id="A0A554VJ53"/>
<evidence type="ECO:0000313" key="1">
    <source>
        <dbReference type="EMBL" id="TSE07923.1"/>
    </source>
</evidence>
<dbReference type="EMBL" id="VLNR01000028">
    <property type="protein sequence ID" value="TSE07923.1"/>
    <property type="molecule type" value="Genomic_DNA"/>
</dbReference>
<organism evidence="1 2">
    <name type="scientific">Aquimarina algiphila</name>
    <dbReference type="NCBI Taxonomy" id="2047982"/>
    <lineage>
        <taxon>Bacteria</taxon>
        <taxon>Pseudomonadati</taxon>
        <taxon>Bacteroidota</taxon>
        <taxon>Flavobacteriia</taxon>
        <taxon>Flavobacteriales</taxon>
        <taxon>Flavobacteriaceae</taxon>
        <taxon>Aquimarina</taxon>
    </lineage>
</organism>
<evidence type="ECO:0008006" key="3">
    <source>
        <dbReference type="Google" id="ProtNLM"/>
    </source>
</evidence>
<dbReference type="RefSeq" id="WP_143916937.1">
    <property type="nucleotide sequence ID" value="NZ_CANMXV010000043.1"/>
</dbReference>
<protein>
    <recommendedName>
        <fullName evidence="3">KAP NTPase domain-containing protein</fullName>
    </recommendedName>
</protein>
<dbReference type="OrthoDB" id="88903at2"/>
<sequence length="660" mass="77498">MKEIKQAIKNHLRMDTQGALLISGAWGSGKTYYLKQKLFPNLIEETGYTPVIISLYGENDIKNITKKIFQGILAKKGDKILRTDSWLSSALSNGKKILKSIKIINKYVDTEELLEMVMGNVFDLIHTHNIALFLDDMERLGEGINTNDFLGYVNELSENKGGKVILVANSKEMDVLKYREKTISKTIQYTPDLLSLFDDVIEEFKDDQPFFSYLSSNKKFILRTLDSSFDPNFQSISDMYSKRLKEDFSNLRFLNSALEHFKDIYTIFSNKRNITEKVFDTQLKNLWCFILGIIIENRSSHGMQLTKEDRKGLDIMGSQWLSIENIELFTGNIDSIVNQEDTPEKDDRTKFIEKYFSRISQRFFFFEEVYKFICSGSDINEQEFFIDLDNKFRIVNDTLSPAYDLLNEFMSVKQSQFSDKEFPEKLQQLQNYIEKGDYNKYIDYINVSVYLFGYKDYFENPKSNDDIRKSLEQGVRIFRDRSSFDLSEKFDIERMTEGQKDPNVIQYKNFILKLLKEKVEATHKDEASVLEKLFIKSPNDFYQAIYNNGSIIFSRNTPIFHLFDFEQVTLGITNWQAEDYLVLSSLMNKKYLKGLNLRDFEEEFPFMLELINHFEAKDTSQKVLSMYYLETQLKPILVKVRQRIEQWDNAGDDFKRIVTI</sequence>
<evidence type="ECO:0000313" key="2">
    <source>
        <dbReference type="Proteomes" id="UP000318833"/>
    </source>
</evidence>
<accession>A0A554VJ53</accession>
<name>A0A554VJ53_9FLAO</name>
<dbReference type="SUPFAM" id="SSF52540">
    <property type="entry name" value="P-loop containing nucleoside triphosphate hydrolases"/>
    <property type="match status" value="1"/>
</dbReference>
<dbReference type="Proteomes" id="UP000318833">
    <property type="component" value="Unassembled WGS sequence"/>
</dbReference>
<gene>
    <name evidence="1" type="ORF">FOF46_14455</name>
</gene>
<reference evidence="1 2" key="1">
    <citation type="submission" date="2019-07" db="EMBL/GenBank/DDBJ databases">
        <title>The draft genome sequence of Aquimarina algiphila M91.</title>
        <authorList>
            <person name="Meng X."/>
        </authorList>
    </citation>
    <scope>NUCLEOTIDE SEQUENCE [LARGE SCALE GENOMIC DNA]</scope>
    <source>
        <strain evidence="1 2">M91</strain>
    </source>
</reference>